<organism evidence="9 10">
    <name type="scientific">Hibiscus syriacus</name>
    <name type="common">Rose of Sharon</name>
    <dbReference type="NCBI Taxonomy" id="106335"/>
    <lineage>
        <taxon>Eukaryota</taxon>
        <taxon>Viridiplantae</taxon>
        <taxon>Streptophyta</taxon>
        <taxon>Embryophyta</taxon>
        <taxon>Tracheophyta</taxon>
        <taxon>Spermatophyta</taxon>
        <taxon>Magnoliopsida</taxon>
        <taxon>eudicotyledons</taxon>
        <taxon>Gunneridae</taxon>
        <taxon>Pentapetalae</taxon>
        <taxon>rosids</taxon>
        <taxon>malvids</taxon>
        <taxon>Malvales</taxon>
        <taxon>Malvaceae</taxon>
        <taxon>Malvoideae</taxon>
        <taxon>Hibiscus</taxon>
    </lineage>
</organism>
<dbReference type="PANTHER" id="PTHR31376:SF17">
    <property type="entry name" value="PURINE PERMEASE 21-RELATED"/>
    <property type="match status" value="1"/>
</dbReference>
<dbReference type="PANTHER" id="PTHR31376">
    <property type="entry name" value="OS09G0467300 PROTEIN-RELATED"/>
    <property type="match status" value="1"/>
</dbReference>
<evidence type="ECO:0000256" key="2">
    <source>
        <dbReference type="ARBA" id="ARBA00006213"/>
    </source>
</evidence>
<evidence type="ECO:0000313" key="9">
    <source>
        <dbReference type="EMBL" id="KAE8725826.1"/>
    </source>
</evidence>
<comment type="similarity">
    <text evidence="2">Belongs to the purine permeases (TC 2.A.7.14) family.</text>
</comment>
<sequence length="196" mass="21588">MDPPRAGSSFSRQDFKIGGDLGPAEQAQSWYRFLITRNNNNAGSFSCSKLCHGGSSRNTTPDVLSRSPQPFSCSKTIPQAPRRFPRQICDWIVCTLAASAGYGLSLALTQFCFQKVVEKHVQVGMEGFGQEMERFELGKLSYVNVLVWIAIGWQVFSIGAVGLIMEASSLFSNVISTLGLPIVPVFAMVFFHPIRE</sequence>
<keyword evidence="10" id="KW-1185">Reference proteome</keyword>
<evidence type="ECO:0000256" key="4">
    <source>
        <dbReference type="ARBA" id="ARBA00022692"/>
    </source>
</evidence>
<protein>
    <submittedName>
        <fullName evidence="9">CAS1 domain-containing protein 1-like isoform X1</fullName>
    </submittedName>
</protein>
<dbReference type="InterPro" id="IPR030182">
    <property type="entry name" value="PUP_plant"/>
</dbReference>
<evidence type="ECO:0000256" key="6">
    <source>
        <dbReference type="ARBA" id="ARBA00023136"/>
    </source>
</evidence>
<evidence type="ECO:0000256" key="7">
    <source>
        <dbReference type="SAM" id="MobiDB-lite"/>
    </source>
</evidence>
<reference evidence="9" key="1">
    <citation type="submission" date="2019-09" db="EMBL/GenBank/DDBJ databases">
        <title>Draft genome information of white flower Hibiscus syriacus.</title>
        <authorList>
            <person name="Kim Y.-M."/>
        </authorList>
    </citation>
    <scope>NUCLEOTIDE SEQUENCE [LARGE SCALE GENOMIC DNA]</scope>
    <source>
        <strain evidence="9">YM2019G1</strain>
    </source>
</reference>
<proteinExistence type="inferred from homology"/>
<evidence type="ECO:0000256" key="8">
    <source>
        <dbReference type="SAM" id="Phobius"/>
    </source>
</evidence>
<feature type="transmembrane region" description="Helical" evidence="8">
    <location>
        <begin position="170"/>
        <end position="191"/>
    </location>
</feature>
<accession>A0A6A3CAQ5</accession>
<evidence type="ECO:0000256" key="5">
    <source>
        <dbReference type="ARBA" id="ARBA00022989"/>
    </source>
</evidence>
<keyword evidence="4 8" id="KW-0812">Transmembrane</keyword>
<dbReference type="GO" id="GO:0005345">
    <property type="term" value="F:purine nucleobase transmembrane transporter activity"/>
    <property type="evidence" value="ECO:0007669"/>
    <property type="project" value="UniProtKB-ARBA"/>
</dbReference>
<evidence type="ECO:0000256" key="1">
    <source>
        <dbReference type="ARBA" id="ARBA00004370"/>
    </source>
</evidence>
<gene>
    <name evidence="9" type="ORF">F3Y22_tig00008013pilonHSYRG00004</name>
</gene>
<keyword evidence="6 8" id="KW-0472">Membrane</keyword>
<comment type="caution">
    <text evidence="9">The sequence shown here is derived from an EMBL/GenBank/DDBJ whole genome shotgun (WGS) entry which is preliminary data.</text>
</comment>
<dbReference type="EMBL" id="VEPZ02000399">
    <property type="protein sequence ID" value="KAE8725826.1"/>
    <property type="molecule type" value="Genomic_DNA"/>
</dbReference>
<dbReference type="Pfam" id="PF16913">
    <property type="entry name" value="PUNUT"/>
    <property type="match status" value="1"/>
</dbReference>
<keyword evidence="5 8" id="KW-1133">Transmembrane helix</keyword>
<feature type="region of interest" description="Disordered" evidence="7">
    <location>
        <begin position="1"/>
        <end position="21"/>
    </location>
</feature>
<name>A0A6A3CAQ5_HIBSY</name>
<feature type="transmembrane region" description="Helical" evidence="8">
    <location>
        <begin position="142"/>
        <end position="164"/>
    </location>
</feature>
<dbReference type="GO" id="GO:0016020">
    <property type="term" value="C:membrane"/>
    <property type="evidence" value="ECO:0007669"/>
    <property type="project" value="UniProtKB-SubCell"/>
</dbReference>
<dbReference type="AlphaFoldDB" id="A0A6A3CAQ5"/>
<comment type="subcellular location">
    <subcellularLocation>
        <location evidence="1">Membrane</location>
    </subcellularLocation>
</comment>
<dbReference type="Proteomes" id="UP000436088">
    <property type="component" value="Unassembled WGS sequence"/>
</dbReference>
<evidence type="ECO:0000313" key="10">
    <source>
        <dbReference type="Proteomes" id="UP000436088"/>
    </source>
</evidence>
<keyword evidence="3" id="KW-0813">Transport</keyword>
<dbReference type="GO" id="GO:0015211">
    <property type="term" value="F:purine nucleoside transmembrane transporter activity"/>
    <property type="evidence" value="ECO:0007669"/>
    <property type="project" value="InterPro"/>
</dbReference>
<evidence type="ECO:0000256" key="3">
    <source>
        <dbReference type="ARBA" id="ARBA00022448"/>
    </source>
</evidence>